<feature type="region of interest" description="Disordered" evidence="1">
    <location>
        <begin position="196"/>
        <end position="309"/>
    </location>
</feature>
<keyword evidence="2" id="KW-1133">Transmembrane helix</keyword>
<evidence type="ECO:0000256" key="2">
    <source>
        <dbReference type="SAM" id="Phobius"/>
    </source>
</evidence>
<dbReference type="GeneID" id="28974322"/>
<feature type="transmembrane region" description="Helical" evidence="2">
    <location>
        <begin position="87"/>
        <end position="107"/>
    </location>
</feature>
<organism evidence="3 4">
    <name type="scientific">Rhodotorula graminis (strain WP1)</name>
    <dbReference type="NCBI Taxonomy" id="578459"/>
    <lineage>
        <taxon>Eukaryota</taxon>
        <taxon>Fungi</taxon>
        <taxon>Dikarya</taxon>
        <taxon>Basidiomycota</taxon>
        <taxon>Pucciniomycotina</taxon>
        <taxon>Microbotryomycetes</taxon>
        <taxon>Sporidiobolales</taxon>
        <taxon>Sporidiobolaceae</taxon>
        <taxon>Rhodotorula</taxon>
    </lineage>
</organism>
<evidence type="ECO:0000313" key="3">
    <source>
        <dbReference type="EMBL" id="KPV77385.1"/>
    </source>
</evidence>
<dbReference type="RefSeq" id="XP_018273434.1">
    <property type="nucleotide sequence ID" value="XM_018413873.1"/>
</dbReference>
<dbReference type="STRING" id="578459.A0A194SA98"/>
<dbReference type="EMBL" id="KQ474074">
    <property type="protein sequence ID" value="KPV77385.1"/>
    <property type="molecule type" value="Genomic_DNA"/>
</dbReference>
<evidence type="ECO:0000256" key="1">
    <source>
        <dbReference type="SAM" id="MobiDB-lite"/>
    </source>
</evidence>
<keyword evidence="2" id="KW-0812">Transmembrane</keyword>
<feature type="transmembrane region" description="Helical" evidence="2">
    <location>
        <begin position="21"/>
        <end position="46"/>
    </location>
</feature>
<dbReference type="OMA" id="PREYCCC"/>
<gene>
    <name evidence="3" type="ORF">RHOBADRAFT_41378</name>
</gene>
<accession>A0A194SA98</accession>
<dbReference type="Proteomes" id="UP000053890">
    <property type="component" value="Unassembled WGS sequence"/>
</dbReference>
<protein>
    <submittedName>
        <fullName evidence="3">Uncharacterized protein</fullName>
    </submittedName>
</protein>
<sequence length="309" mass="33241">MPVWSRTYVCCAVPLYNSGIYAILAQFLVISIVTGVLCFAAPSIISVTTPSFISYILGILCFVIAAAQLFGFIGVLRDKPRLFKSFLRINGLLVCAALLLALALIIISAVKHSAGVDQCTRLFSLDDTDSTARDICNVWTWIQVGIMGLLFVIVGLCELYFVAYTSIYASEQRLDHARYDSVYSTAAHEIRQSGLWDGSAAQPGQGRPSYAPGDSDELMTPGGYGGYGHAREGSRASGLRNELARGGGDEAYDAPPARATGGKLRKGGGAVQATSVVGYRDEEEYAPYDYGGDEGGFRPPGQSSETRRW</sequence>
<keyword evidence="4" id="KW-1185">Reference proteome</keyword>
<dbReference type="AlphaFoldDB" id="A0A194SA98"/>
<dbReference type="OrthoDB" id="2552042at2759"/>
<feature type="transmembrane region" description="Helical" evidence="2">
    <location>
        <begin position="138"/>
        <end position="163"/>
    </location>
</feature>
<evidence type="ECO:0000313" key="4">
    <source>
        <dbReference type="Proteomes" id="UP000053890"/>
    </source>
</evidence>
<name>A0A194SA98_RHOGW</name>
<reference evidence="3 4" key="1">
    <citation type="journal article" date="2015" name="Front. Microbiol.">
        <title>Genome sequence of the plant growth promoting endophytic yeast Rhodotorula graminis WP1.</title>
        <authorList>
            <person name="Firrincieli A."/>
            <person name="Otillar R."/>
            <person name="Salamov A."/>
            <person name="Schmutz J."/>
            <person name="Khan Z."/>
            <person name="Redman R.S."/>
            <person name="Fleck N.D."/>
            <person name="Lindquist E."/>
            <person name="Grigoriev I.V."/>
            <person name="Doty S.L."/>
        </authorList>
    </citation>
    <scope>NUCLEOTIDE SEQUENCE [LARGE SCALE GENOMIC DNA]</scope>
    <source>
        <strain evidence="3 4">WP1</strain>
    </source>
</reference>
<feature type="transmembrane region" description="Helical" evidence="2">
    <location>
        <begin position="52"/>
        <end position="75"/>
    </location>
</feature>
<keyword evidence="2" id="KW-0472">Membrane</keyword>
<proteinExistence type="predicted"/>